<keyword evidence="3" id="KW-1185">Reference proteome</keyword>
<name>A0A927FDS7_9BACT</name>
<comment type="caution">
    <text evidence="2">The sequence shown here is derived from an EMBL/GenBank/DDBJ whole genome shotgun (WGS) entry which is preliminary data.</text>
</comment>
<evidence type="ECO:0008006" key="4">
    <source>
        <dbReference type="Google" id="ProtNLM"/>
    </source>
</evidence>
<dbReference type="AlphaFoldDB" id="A0A927FDS7"/>
<proteinExistence type="predicted"/>
<reference evidence="2" key="1">
    <citation type="submission" date="2020-09" db="EMBL/GenBank/DDBJ databases">
        <title>Pelagicoccus enzymogenes sp. nov. with an EPS production, isolated from marine sediment.</title>
        <authorList>
            <person name="Feng X."/>
        </authorList>
    </citation>
    <scope>NUCLEOTIDE SEQUENCE</scope>
    <source>
        <strain evidence="2">NFK12</strain>
    </source>
</reference>
<dbReference type="Proteomes" id="UP000622317">
    <property type="component" value="Unassembled WGS sequence"/>
</dbReference>
<dbReference type="EMBL" id="JACYFG010000051">
    <property type="protein sequence ID" value="MBD5781941.1"/>
    <property type="molecule type" value="Genomic_DNA"/>
</dbReference>
<evidence type="ECO:0000256" key="1">
    <source>
        <dbReference type="SAM" id="Coils"/>
    </source>
</evidence>
<feature type="coiled-coil region" evidence="1">
    <location>
        <begin position="3"/>
        <end position="37"/>
    </location>
</feature>
<sequence>MHATSSAQSRVELEQRIAQLETELAEAKAALAAVDERAAEDSSGTEGLGSGITVEDASGGVLQIGGAVRVNFVLGDYPGGGDAPSRGGHGGVAELDTFRFNVDYENGPWLAKGEYRFYSGYNFLHTGWLGYRTDDTSHIEVGMTRAPFGAGPYGVSQSWFFDQHYYVGLADDMDLGVKYHTRRGDWTYDFAYFARAEGNWRGATRRSARYSYDVVAEGGVGFEERNQVNFRALRAWESNEGMSGTYGVSLQLGELDGMGGLEDGSHWAASAHAVTDIGNWKLGTQLSYYELDGVGDVTTFGAYDFPVETAARAYVPAVSVSYLVDTQNLEWLDSLRPYFEYSSVVKPDDGLNDSEFVTFGTAFARGPWYVYLDWVFSNGNEFVGGEVPYGQRMGRNPFDDWQQRINLNFGLYY</sequence>
<dbReference type="SUPFAM" id="SSF56935">
    <property type="entry name" value="Porins"/>
    <property type="match status" value="1"/>
</dbReference>
<organism evidence="2 3">
    <name type="scientific">Pelagicoccus enzymogenes</name>
    <dbReference type="NCBI Taxonomy" id="2773457"/>
    <lineage>
        <taxon>Bacteria</taxon>
        <taxon>Pseudomonadati</taxon>
        <taxon>Verrucomicrobiota</taxon>
        <taxon>Opitutia</taxon>
        <taxon>Puniceicoccales</taxon>
        <taxon>Pelagicoccaceae</taxon>
        <taxon>Pelagicoccus</taxon>
    </lineage>
</organism>
<accession>A0A927FDS7</accession>
<keyword evidence="1" id="KW-0175">Coiled coil</keyword>
<protein>
    <recommendedName>
        <fullName evidence="4">Porin</fullName>
    </recommendedName>
</protein>
<evidence type="ECO:0000313" key="3">
    <source>
        <dbReference type="Proteomes" id="UP000622317"/>
    </source>
</evidence>
<gene>
    <name evidence="2" type="ORF">IEN85_20750</name>
</gene>
<evidence type="ECO:0000313" key="2">
    <source>
        <dbReference type="EMBL" id="MBD5781941.1"/>
    </source>
</evidence>